<gene>
    <name evidence="2" type="ORF">LSCM4_03065</name>
</gene>
<proteinExistence type="predicted"/>
<organism evidence="2 3">
    <name type="scientific">Leishmania orientalis</name>
    <dbReference type="NCBI Taxonomy" id="2249476"/>
    <lineage>
        <taxon>Eukaryota</taxon>
        <taxon>Discoba</taxon>
        <taxon>Euglenozoa</taxon>
        <taxon>Kinetoplastea</taxon>
        <taxon>Metakinetoplastina</taxon>
        <taxon>Trypanosomatida</taxon>
        <taxon>Trypanosomatidae</taxon>
        <taxon>Leishmaniinae</taxon>
        <taxon>Leishmania</taxon>
    </lineage>
</organism>
<dbReference type="Proteomes" id="UP000674143">
    <property type="component" value="Unassembled WGS sequence"/>
</dbReference>
<reference evidence="3" key="2">
    <citation type="journal article" date="2021" name="Sci. Data">
        <title>Chromosome-scale genome sequencing, assembly and annotation of six genomes from subfamily Leishmaniinae.</title>
        <authorList>
            <person name="Almutairi H."/>
            <person name="Urbaniak M.D."/>
            <person name="Bates M.D."/>
            <person name="Jariyapan N."/>
            <person name="Kwakye-Nuako G."/>
            <person name="Thomaz Soccol V."/>
            <person name="Al-Salem W.S."/>
            <person name="Dillon R.J."/>
            <person name="Bates P.A."/>
            <person name="Gatherer D."/>
        </authorList>
    </citation>
    <scope>NUCLEOTIDE SEQUENCE [LARGE SCALE GENOMIC DNA]</scope>
</reference>
<reference evidence="3" key="1">
    <citation type="journal article" date="2021" name="Microbiol. Resour. Announc.">
        <title>LGAAP: Leishmaniinae Genome Assembly and Annotation Pipeline.</title>
        <authorList>
            <person name="Almutairi H."/>
            <person name="Urbaniak M.D."/>
            <person name="Bates M.D."/>
            <person name="Jariyapan N."/>
            <person name="Kwakye-Nuako G."/>
            <person name="Thomaz-Soccol V."/>
            <person name="Al-Salem W.S."/>
            <person name="Dillon R.J."/>
            <person name="Bates P.A."/>
            <person name="Gatherer D."/>
        </authorList>
    </citation>
    <scope>NUCLEOTIDE SEQUENCE [LARGE SCALE GENOMIC DNA]</scope>
</reference>
<protein>
    <recommendedName>
        <fullName evidence="4">Phosphopyruvate hydratase</fullName>
    </recommendedName>
</protein>
<keyword evidence="3" id="KW-1185">Reference proteome</keyword>
<evidence type="ECO:0000313" key="2">
    <source>
        <dbReference type="EMBL" id="KAG5470369.1"/>
    </source>
</evidence>
<dbReference type="AlphaFoldDB" id="A0A836GBL9"/>
<evidence type="ECO:0008006" key="4">
    <source>
        <dbReference type="Google" id="ProtNLM"/>
    </source>
</evidence>
<feature type="region of interest" description="Disordered" evidence="1">
    <location>
        <begin position="587"/>
        <end position="611"/>
    </location>
</feature>
<dbReference type="KEGG" id="loi:92359017"/>
<dbReference type="RefSeq" id="XP_067060635.1">
    <property type="nucleotide sequence ID" value="XM_067205083.1"/>
</dbReference>
<dbReference type="EMBL" id="JAFHLR010000032">
    <property type="protein sequence ID" value="KAG5470369.1"/>
    <property type="molecule type" value="Genomic_DNA"/>
</dbReference>
<feature type="compositionally biased region" description="Basic residues" evidence="1">
    <location>
        <begin position="602"/>
        <end position="611"/>
    </location>
</feature>
<accession>A0A836GBL9</accession>
<dbReference type="Gene3D" id="3.20.20.120">
    <property type="entry name" value="Enolase-like C-terminal domain"/>
    <property type="match status" value="1"/>
</dbReference>
<sequence length="611" mass="64253">MSSSVSWQRYDNEFDVSGVMTEAARACVSARSTDVKDFFSRYFREVAGGRSVKAIHHNEVLNAAGETAVTFTLELCAGPEVSVTTGDLCSLAVGDRDGGDHTSAAAMEEATDADGKGCSTIRPTCAAVVSRLQQLGYVEPQHEWDSALRAALSASSLSIGTSSLQWVVSIMASLVAAKQRRVPLHQYIAALFDDCHSERLAAGSAYSIPPGTGVPSASEALTVSDTSARPYSVPQLLVTFLVSAARAAAPEAANGLRFSHVYVALDVLTSSTDDTCEAEKPTPVSGTLLRQRMQKVRKAAHCFLQLHPTSASVCENGILRWDGATNIAEVVKVVSEALSAAKLKVGAEVCVGLSMGASAARVHTADAAGVGAVKDDSRGQAVLYNLFGGGEPPVTGDQLSEYVKDQLKEVGPGIVQFLEDTHATGDCVARQRLQMAVQDSVVLSERAASPLEVKPASWGLADSLLVEPHEGAFPNSVMNPCDFGDVSSVIEHICAVGEGSRRAVAVMVDATAGDAQTAAHVVDVAIAGGASYVLVSAGVFSAHTAAVTSRLACRTDELIGKQMVAPRLSAQRFNRYDWPPLPTVEVAPIRRKGDKKKKESGKATAKKRQNA</sequence>
<comment type="caution">
    <text evidence="2">The sequence shown here is derived from an EMBL/GenBank/DDBJ whole genome shotgun (WGS) entry which is preliminary data.</text>
</comment>
<dbReference type="GeneID" id="92359017"/>
<name>A0A836GBL9_9TRYP</name>
<dbReference type="SMR" id="A0A836GBL9"/>
<evidence type="ECO:0000313" key="3">
    <source>
        <dbReference type="Proteomes" id="UP000674143"/>
    </source>
</evidence>
<evidence type="ECO:0000256" key="1">
    <source>
        <dbReference type="SAM" id="MobiDB-lite"/>
    </source>
</evidence>
<dbReference type="SUPFAM" id="SSF51604">
    <property type="entry name" value="Enolase C-terminal domain-like"/>
    <property type="match status" value="1"/>
</dbReference>
<dbReference type="InterPro" id="IPR036849">
    <property type="entry name" value="Enolase-like_C_sf"/>
</dbReference>